<reference evidence="1" key="1">
    <citation type="submission" date="2019-07" db="EMBL/GenBank/DDBJ databases">
        <authorList>
            <person name="Dittberner H."/>
        </authorList>
    </citation>
    <scope>NUCLEOTIDE SEQUENCE [LARGE SCALE GENOMIC DNA]</scope>
</reference>
<gene>
    <name evidence="1" type="ORF">ANE_LOCUS16498</name>
</gene>
<evidence type="ECO:0000313" key="2">
    <source>
        <dbReference type="Proteomes" id="UP000489600"/>
    </source>
</evidence>
<dbReference type="Proteomes" id="UP000489600">
    <property type="component" value="Unassembled WGS sequence"/>
</dbReference>
<dbReference type="EMBL" id="CABITT030000005">
    <property type="protein sequence ID" value="VVB06054.1"/>
    <property type="molecule type" value="Genomic_DNA"/>
</dbReference>
<dbReference type="PANTHER" id="PTHR37743">
    <property type="entry name" value="ARM REPEAT SUPERFAMILY PROTEIN"/>
    <property type="match status" value="1"/>
</dbReference>
<dbReference type="AlphaFoldDB" id="A0A565BXH5"/>
<dbReference type="OrthoDB" id="79603at2759"/>
<dbReference type="PANTHER" id="PTHR37743:SF1">
    <property type="entry name" value="ARM REPEAT SUPERFAMILY PROTEIN"/>
    <property type="match status" value="1"/>
</dbReference>
<organism evidence="1 2">
    <name type="scientific">Arabis nemorensis</name>
    <dbReference type="NCBI Taxonomy" id="586526"/>
    <lineage>
        <taxon>Eukaryota</taxon>
        <taxon>Viridiplantae</taxon>
        <taxon>Streptophyta</taxon>
        <taxon>Embryophyta</taxon>
        <taxon>Tracheophyta</taxon>
        <taxon>Spermatophyta</taxon>
        <taxon>Magnoliopsida</taxon>
        <taxon>eudicotyledons</taxon>
        <taxon>Gunneridae</taxon>
        <taxon>Pentapetalae</taxon>
        <taxon>rosids</taxon>
        <taxon>malvids</taxon>
        <taxon>Brassicales</taxon>
        <taxon>Brassicaceae</taxon>
        <taxon>Arabideae</taxon>
        <taxon>Arabis</taxon>
    </lineage>
</organism>
<evidence type="ECO:0000313" key="1">
    <source>
        <dbReference type="EMBL" id="VVB06054.1"/>
    </source>
</evidence>
<accession>A0A565BXH5</accession>
<proteinExistence type="predicted"/>
<protein>
    <submittedName>
        <fullName evidence="1">Uncharacterized protein</fullName>
    </submittedName>
</protein>
<name>A0A565BXH5_9BRAS</name>
<comment type="caution">
    <text evidence="1">The sequence shown here is derived from an EMBL/GenBank/DDBJ whole genome shotgun (WGS) entry which is preliminary data.</text>
</comment>
<sequence>MRTLLSARPKKLRESISRFWNARILGIKVFGMVSIIISSETFYLCGDCFILCASLVDDCTQRKDGYEVPSTLSVSAADCLLSITGALAKRDDTVANRPNQSTITGSHQPVALIPNTILVRRKKKKTSRSEDSNSETSCILWNHLEDLTRLVQCLFAGLDKVPKWLEELKEHHSGSQKEAGTEISSGGALLFSSCWKHYSVLLHMEDQNFSKISNELLEQYLSGIKALFPIVFLQLEKAAELQDSLKIKACLFSICTSLMFSISSDLGIDYVYVFLFVRVATVRDPDSVMSGAVARYVKSVCSTRAGVMNIISVMAWPVLGYIYVQQEKQFAFLREHDKLVKAKFDDLRARGIISVQ</sequence>
<keyword evidence="2" id="KW-1185">Reference proteome</keyword>